<evidence type="ECO:0000256" key="10">
    <source>
        <dbReference type="SAM" id="Phobius"/>
    </source>
</evidence>
<dbReference type="PROSITE" id="PS50893">
    <property type="entry name" value="ABC_TRANSPORTER_2"/>
    <property type="match status" value="1"/>
</dbReference>
<feature type="transmembrane region" description="Helical" evidence="10">
    <location>
        <begin position="69"/>
        <end position="89"/>
    </location>
</feature>
<evidence type="ECO:0000256" key="5">
    <source>
        <dbReference type="ARBA" id="ARBA00022741"/>
    </source>
</evidence>
<dbReference type="GO" id="GO:0005524">
    <property type="term" value="F:ATP binding"/>
    <property type="evidence" value="ECO:0007669"/>
    <property type="project" value="UniProtKB-KW"/>
</dbReference>
<dbReference type="InterPro" id="IPR036640">
    <property type="entry name" value="ABC1_TM_sf"/>
</dbReference>
<protein>
    <submittedName>
        <fullName evidence="13">Putative multidrug export ATP-binding/permease protein</fullName>
        <ecNumber evidence="13">3.6.3.-</ecNumber>
    </submittedName>
</protein>
<dbReference type="Gene3D" id="3.40.50.300">
    <property type="entry name" value="P-loop containing nucleotide triphosphate hydrolases"/>
    <property type="match status" value="1"/>
</dbReference>
<proteinExistence type="predicted"/>
<dbReference type="PROSITE" id="PS50929">
    <property type="entry name" value="ABC_TM1F"/>
    <property type="match status" value="1"/>
</dbReference>
<keyword evidence="3" id="KW-1003">Cell membrane</keyword>
<feature type="domain" description="ABC transporter" evidence="11">
    <location>
        <begin position="352"/>
        <end position="585"/>
    </location>
</feature>
<evidence type="ECO:0000256" key="8">
    <source>
        <dbReference type="ARBA" id="ARBA00022989"/>
    </source>
</evidence>
<dbReference type="FunFam" id="3.40.50.300:FF:000299">
    <property type="entry name" value="ABC transporter ATP-binding protein/permease"/>
    <property type="match status" value="1"/>
</dbReference>
<evidence type="ECO:0000256" key="9">
    <source>
        <dbReference type="ARBA" id="ARBA00023136"/>
    </source>
</evidence>
<dbReference type="SUPFAM" id="SSF52540">
    <property type="entry name" value="P-loop containing nucleoside triphosphate hydrolases"/>
    <property type="match status" value="1"/>
</dbReference>
<keyword evidence="14" id="KW-1185">Reference proteome</keyword>
<keyword evidence="13" id="KW-0378">Hydrolase</keyword>
<dbReference type="GO" id="GO:0008234">
    <property type="term" value="F:cysteine-type peptidase activity"/>
    <property type="evidence" value="ECO:0007669"/>
    <property type="project" value="UniProtKB-KW"/>
</dbReference>
<evidence type="ECO:0000256" key="3">
    <source>
        <dbReference type="ARBA" id="ARBA00022475"/>
    </source>
</evidence>
<dbReference type="AlphaFoldDB" id="A0A075RBK1"/>
<dbReference type="Pfam" id="PF00005">
    <property type="entry name" value="ABC_tran"/>
    <property type="match status" value="1"/>
</dbReference>
<dbReference type="InterPro" id="IPR017871">
    <property type="entry name" value="ABC_transporter-like_CS"/>
</dbReference>
<dbReference type="Pfam" id="PF00664">
    <property type="entry name" value="ABC_membrane"/>
    <property type="match status" value="1"/>
</dbReference>
<dbReference type="GO" id="GO:0005886">
    <property type="term" value="C:plasma membrane"/>
    <property type="evidence" value="ECO:0007669"/>
    <property type="project" value="UniProtKB-SubCell"/>
</dbReference>
<dbReference type="GO" id="GO:0140359">
    <property type="term" value="F:ABC-type transporter activity"/>
    <property type="evidence" value="ECO:0007669"/>
    <property type="project" value="InterPro"/>
</dbReference>
<evidence type="ECO:0000259" key="11">
    <source>
        <dbReference type="PROSITE" id="PS50893"/>
    </source>
</evidence>
<keyword evidence="5" id="KW-0547">Nucleotide-binding</keyword>
<organism evidence="13 14">
    <name type="scientific">Brevibacillus laterosporus LMG 15441</name>
    <dbReference type="NCBI Taxonomy" id="1042163"/>
    <lineage>
        <taxon>Bacteria</taxon>
        <taxon>Bacillati</taxon>
        <taxon>Bacillota</taxon>
        <taxon>Bacilli</taxon>
        <taxon>Bacillales</taxon>
        <taxon>Paenibacillaceae</taxon>
        <taxon>Brevibacillus</taxon>
    </lineage>
</organism>
<dbReference type="EC" id="3.6.3.-" evidence="13"/>
<dbReference type="GO" id="GO:0034040">
    <property type="term" value="F:ATPase-coupled lipid transmembrane transporter activity"/>
    <property type="evidence" value="ECO:0007669"/>
    <property type="project" value="TreeGrafter"/>
</dbReference>
<dbReference type="SUPFAM" id="SSF90123">
    <property type="entry name" value="ABC transporter transmembrane region"/>
    <property type="match status" value="1"/>
</dbReference>
<feature type="transmembrane region" description="Helical" evidence="10">
    <location>
        <begin position="146"/>
        <end position="163"/>
    </location>
</feature>
<dbReference type="InterPro" id="IPR003593">
    <property type="entry name" value="AAA+_ATPase"/>
</dbReference>
<dbReference type="PANTHER" id="PTHR24221">
    <property type="entry name" value="ATP-BINDING CASSETTE SUB-FAMILY B"/>
    <property type="match status" value="1"/>
</dbReference>
<name>A0A075RBK1_BRELA</name>
<dbReference type="InterPro" id="IPR039421">
    <property type="entry name" value="Type_1_exporter"/>
</dbReference>
<accession>A0A075RBK1</accession>
<dbReference type="PANTHER" id="PTHR24221:SF654">
    <property type="entry name" value="ATP-BINDING CASSETTE SUB-FAMILY B MEMBER 6"/>
    <property type="match status" value="1"/>
</dbReference>
<dbReference type="KEGG" id="blr:BRLA_c025660"/>
<keyword evidence="9 10" id="KW-0472">Membrane</keyword>
<feature type="transmembrane region" description="Helical" evidence="10">
    <location>
        <begin position="26"/>
        <end position="49"/>
    </location>
</feature>
<dbReference type="HOGENOM" id="CLU_000604_84_3_9"/>
<comment type="subcellular location">
    <subcellularLocation>
        <location evidence="1">Cell membrane</location>
        <topology evidence="1">Multi-pass membrane protein</topology>
    </subcellularLocation>
</comment>
<dbReference type="PROSITE" id="PS00211">
    <property type="entry name" value="ABC_TRANSPORTER_1"/>
    <property type="match status" value="1"/>
</dbReference>
<dbReference type="RefSeq" id="WP_003336313.1">
    <property type="nucleotide sequence ID" value="NZ_CP007806.1"/>
</dbReference>
<evidence type="ECO:0000256" key="4">
    <source>
        <dbReference type="ARBA" id="ARBA00022692"/>
    </source>
</evidence>
<dbReference type="InterPro" id="IPR003439">
    <property type="entry name" value="ABC_transporter-like_ATP-bd"/>
</dbReference>
<dbReference type="InterPro" id="IPR011527">
    <property type="entry name" value="ABC1_TM_dom"/>
</dbReference>
<evidence type="ECO:0000313" key="13">
    <source>
        <dbReference type="EMBL" id="AIG26885.1"/>
    </source>
</evidence>
<dbReference type="Gene3D" id="1.20.1560.10">
    <property type="entry name" value="ABC transporter type 1, transmembrane domain"/>
    <property type="match status" value="1"/>
</dbReference>
<dbReference type="GO" id="GO:0016887">
    <property type="term" value="F:ATP hydrolysis activity"/>
    <property type="evidence" value="ECO:0007669"/>
    <property type="project" value="InterPro"/>
</dbReference>
<dbReference type="eggNOG" id="COG1132">
    <property type="taxonomic scope" value="Bacteria"/>
</dbReference>
<evidence type="ECO:0000256" key="6">
    <source>
        <dbReference type="ARBA" id="ARBA00022807"/>
    </source>
</evidence>
<keyword evidence="6" id="KW-0788">Thiol protease</keyword>
<feature type="transmembrane region" description="Helical" evidence="10">
    <location>
        <begin position="169"/>
        <end position="186"/>
    </location>
</feature>
<feature type="domain" description="ABC transmembrane type-1" evidence="12">
    <location>
        <begin position="37"/>
        <end position="308"/>
    </location>
</feature>
<evidence type="ECO:0000256" key="7">
    <source>
        <dbReference type="ARBA" id="ARBA00022840"/>
    </source>
</evidence>
<evidence type="ECO:0000259" key="12">
    <source>
        <dbReference type="PROSITE" id="PS50929"/>
    </source>
</evidence>
<gene>
    <name evidence="13" type="ORF">BRLA_c025660</name>
</gene>
<keyword evidence="4 10" id="KW-0812">Transmembrane</keyword>
<feature type="transmembrane region" description="Helical" evidence="10">
    <location>
        <begin position="253"/>
        <end position="274"/>
    </location>
</feature>
<keyword evidence="7 13" id="KW-0067">ATP-binding</keyword>
<dbReference type="InterPro" id="IPR027417">
    <property type="entry name" value="P-loop_NTPase"/>
</dbReference>
<sequence>MGLHGLQKAYLEWKDMLIFLKSRRRAYLFALLADCTIMGALPVAISFALNELITASVNGSVESLVRSSILISLTFLFFSAAVPFIHYSLQRIIKKTMADIRVTLYEHLTKLPVSYFEANHPGEMVSRIINDAHNMEEAYGESMRNILQNVMTLVMVTTTMLIMDWRFSLIFIVLGLGITFVNIRFVQPLRETNDRLQATLGEITAKIAGFIEGLPIIKTFSAGNKVREDLADTNKELTQTANSQGFKTGLLDAINFLFSFVMFGGMLVVGLFIYTKNELGVLGQLVQLQTTMVFIFLEFGRIIASLQHSLSGSARVYGLLNHPVEQIDLVISREESEKQSNHVKSCSSTEAFSLHDVVLQRGMNQVLNHVSLSVGAGELTAVVGTSGSGKSTLLKALLGFYPPAEGDIYYFAKNVKAHTLTQVRELIAYVPQEPHLFEGTIEENIRFGRPDAEMEELVEAAKAAFAHEFILELPDGYKTRIGEDKARLSGGQRQRIAIARALLSKAPIVLFDEPTSALDSHSETCVREAIRALKGQRTVMIVTHQRQTAEIADVIFVMEQGAIVDHGSPNEIKAKEGPYQRLFAEENNSNEAITIY</sequence>
<keyword evidence="2" id="KW-0813">Transport</keyword>
<keyword evidence="6" id="KW-0645">Protease</keyword>
<reference evidence="13 14" key="1">
    <citation type="journal article" date="2011" name="J. Bacteriol.">
        <title>Genome sequence of Brevibacillus laterosporus LMG 15441, a pathogen of invertebrates.</title>
        <authorList>
            <person name="Djukic M."/>
            <person name="Poehlein A."/>
            <person name="Thurmer A."/>
            <person name="Daniel R."/>
        </authorList>
    </citation>
    <scope>NUCLEOTIDE SEQUENCE [LARGE SCALE GENOMIC DNA]</scope>
    <source>
        <strain evidence="13 14">LMG 15441</strain>
    </source>
</reference>
<evidence type="ECO:0000313" key="14">
    <source>
        <dbReference type="Proteomes" id="UP000005850"/>
    </source>
</evidence>
<dbReference type="SMART" id="SM00382">
    <property type="entry name" value="AAA"/>
    <property type="match status" value="1"/>
</dbReference>
<keyword evidence="8 10" id="KW-1133">Transmembrane helix</keyword>
<dbReference type="EMBL" id="CP007806">
    <property type="protein sequence ID" value="AIG26885.1"/>
    <property type="molecule type" value="Genomic_DNA"/>
</dbReference>
<dbReference type="Proteomes" id="UP000005850">
    <property type="component" value="Chromosome"/>
</dbReference>
<evidence type="ECO:0000256" key="2">
    <source>
        <dbReference type="ARBA" id="ARBA00022448"/>
    </source>
</evidence>
<evidence type="ECO:0000256" key="1">
    <source>
        <dbReference type="ARBA" id="ARBA00004651"/>
    </source>
</evidence>
<dbReference type="STRING" id="1042163.BRLA_c025660"/>